<dbReference type="HOGENOM" id="CLU_3332091_0_0_5"/>
<dbReference type="KEGG" id="rhi:NGR_c19860"/>
<organism evidence="2 3">
    <name type="scientific">Sinorhizobium fredii (strain NBRC 101917 / NGR234)</name>
    <dbReference type="NCBI Taxonomy" id="394"/>
    <lineage>
        <taxon>Bacteria</taxon>
        <taxon>Pseudomonadati</taxon>
        <taxon>Pseudomonadota</taxon>
        <taxon>Alphaproteobacteria</taxon>
        <taxon>Hyphomicrobiales</taxon>
        <taxon>Rhizobiaceae</taxon>
        <taxon>Sinorhizobium/Ensifer group</taxon>
        <taxon>Sinorhizobium</taxon>
    </lineage>
</organism>
<accession>C3ME80</accession>
<protein>
    <submittedName>
        <fullName evidence="2">Uncharacterized protein</fullName>
    </submittedName>
</protein>
<dbReference type="Proteomes" id="UP000001054">
    <property type="component" value="Chromosome"/>
</dbReference>
<name>C3ME80_SINFN</name>
<dbReference type="AlphaFoldDB" id="C3ME80"/>
<proteinExistence type="predicted"/>
<sequence>MSVEIPEARTLPPLIHPHRGTKSNADGDTERDVIERNS</sequence>
<evidence type="ECO:0000256" key="1">
    <source>
        <dbReference type="SAM" id="MobiDB-lite"/>
    </source>
</evidence>
<dbReference type="EMBL" id="CP001389">
    <property type="protein sequence ID" value="ACP25749.1"/>
    <property type="molecule type" value="Genomic_DNA"/>
</dbReference>
<reference evidence="2 3" key="1">
    <citation type="journal article" date="2009" name="Appl. Environ. Microbiol.">
        <title>Rhizobium sp. strain NGR234 possesses a remarkable number of secretion systems.</title>
        <authorList>
            <person name="Schmeisser C."/>
            <person name="Liesegang H."/>
            <person name="Krysciak D."/>
            <person name="Bakkou N."/>
            <person name="Le Quere A."/>
            <person name="Wollherr A."/>
            <person name="Heinemeyer I."/>
            <person name="Morgenstern B."/>
            <person name="Pommerening-Roeser A."/>
            <person name="Flores M."/>
            <person name="Palacios R."/>
            <person name="Brenner S."/>
            <person name="Gottschalk G."/>
            <person name="Schmitz R.A."/>
            <person name="Broughton W.J."/>
            <person name="Perret X."/>
            <person name="Strittmatter A.W."/>
            <person name="Streit W.R."/>
        </authorList>
    </citation>
    <scope>NUCLEOTIDE SEQUENCE [LARGE SCALE GENOMIC DNA]</scope>
    <source>
        <strain evidence="3">NBRC 101917 / NGR234</strain>
    </source>
</reference>
<gene>
    <name evidence="2" type="ordered locus">NGR_c19860</name>
</gene>
<evidence type="ECO:0000313" key="3">
    <source>
        <dbReference type="Proteomes" id="UP000001054"/>
    </source>
</evidence>
<keyword evidence="3" id="KW-1185">Reference proteome</keyword>
<feature type="region of interest" description="Disordered" evidence="1">
    <location>
        <begin position="1"/>
        <end position="38"/>
    </location>
</feature>
<dbReference type="PATRIC" id="fig|394.7.peg.4810"/>
<evidence type="ECO:0000313" key="2">
    <source>
        <dbReference type="EMBL" id="ACP25749.1"/>
    </source>
</evidence>
<feature type="compositionally biased region" description="Basic and acidic residues" evidence="1">
    <location>
        <begin position="28"/>
        <end position="38"/>
    </location>
</feature>